<dbReference type="SUPFAM" id="SSF57850">
    <property type="entry name" value="RING/U-box"/>
    <property type="match status" value="1"/>
</dbReference>
<dbReference type="PANTHER" id="PTHR47258:SF3">
    <property type="entry name" value="F21J9.24-RELATED"/>
    <property type="match status" value="1"/>
</dbReference>
<dbReference type="SMART" id="SM00184">
    <property type="entry name" value="RING"/>
    <property type="match status" value="1"/>
</dbReference>
<dbReference type="PANTHER" id="PTHR47258">
    <property type="match status" value="1"/>
</dbReference>
<dbReference type="InterPro" id="IPR001841">
    <property type="entry name" value="Znf_RING"/>
</dbReference>
<dbReference type="InterPro" id="IPR013083">
    <property type="entry name" value="Znf_RING/FYVE/PHD"/>
</dbReference>
<comment type="caution">
    <text evidence="3">The sequence shown here is derived from an EMBL/GenBank/DDBJ whole genome shotgun (WGS) entry which is preliminary data.</text>
</comment>
<keyword evidence="1" id="KW-0863">Zinc-finger</keyword>
<proteinExistence type="predicted"/>
<name>A0AAD4T0X5_9MAGN</name>
<organism evidence="3 4">
    <name type="scientific">Papaver atlanticum</name>
    <dbReference type="NCBI Taxonomy" id="357466"/>
    <lineage>
        <taxon>Eukaryota</taxon>
        <taxon>Viridiplantae</taxon>
        <taxon>Streptophyta</taxon>
        <taxon>Embryophyta</taxon>
        <taxon>Tracheophyta</taxon>
        <taxon>Spermatophyta</taxon>
        <taxon>Magnoliopsida</taxon>
        <taxon>Ranunculales</taxon>
        <taxon>Papaveraceae</taxon>
        <taxon>Papaveroideae</taxon>
        <taxon>Papaver</taxon>
    </lineage>
</organism>
<feature type="domain" description="RING-type" evidence="2">
    <location>
        <begin position="106"/>
        <end position="148"/>
    </location>
</feature>
<protein>
    <recommendedName>
        <fullName evidence="2">RING-type domain-containing protein</fullName>
    </recommendedName>
</protein>
<dbReference type="Gene3D" id="3.30.40.10">
    <property type="entry name" value="Zinc/RING finger domain, C3HC4 (zinc finger)"/>
    <property type="match status" value="1"/>
</dbReference>
<dbReference type="EMBL" id="JAJJMB010007312">
    <property type="protein sequence ID" value="KAI3930986.1"/>
    <property type="molecule type" value="Genomic_DNA"/>
</dbReference>
<dbReference type="AlphaFoldDB" id="A0AAD4T0X5"/>
<dbReference type="GO" id="GO:0008270">
    <property type="term" value="F:zinc ion binding"/>
    <property type="evidence" value="ECO:0007669"/>
    <property type="project" value="UniProtKB-KW"/>
</dbReference>
<dbReference type="Proteomes" id="UP001202328">
    <property type="component" value="Unassembled WGS sequence"/>
</dbReference>
<dbReference type="Pfam" id="PF13639">
    <property type="entry name" value="zf-RING_2"/>
    <property type="match status" value="1"/>
</dbReference>
<dbReference type="InterPro" id="IPR044249">
    <property type="entry name" value="XERICO-like"/>
</dbReference>
<accession>A0AAD4T0X5</accession>
<sequence>MGLSHYPSPAEGMLPVIVMNTVVSVALLKNMVKWVIHVMSGIKTPSSNLEEENTTNEEVQLSENRKISVTLYKSLCDERSSRVCKSSSDDDNNSKSSFRLCSVVECCVCLHKFKENEEVSELSCYHFFHKGCLKKWLDHKHSTCPLCRSTLGKEKEKKIQSKLLRPSLFSCSYFSLLVDR</sequence>
<evidence type="ECO:0000313" key="4">
    <source>
        <dbReference type="Proteomes" id="UP001202328"/>
    </source>
</evidence>
<reference evidence="3" key="1">
    <citation type="submission" date="2022-04" db="EMBL/GenBank/DDBJ databases">
        <title>A functionally conserved STORR gene fusion in Papaver species that diverged 16.8 million years ago.</title>
        <authorList>
            <person name="Catania T."/>
        </authorList>
    </citation>
    <scope>NUCLEOTIDE SEQUENCE</scope>
    <source>
        <strain evidence="3">S-188037</strain>
    </source>
</reference>
<gene>
    <name evidence="3" type="ORF">MKW98_030225</name>
</gene>
<evidence type="ECO:0000256" key="1">
    <source>
        <dbReference type="PROSITE-ProRule" id="PRU00175"/>
    </source>
</evidence>
<keyword evidence="4" id="KW-1185">Reference proteome</keyword>
<keyword evidence="1" id="KW-0862">Zinc</keyword>
<evidence type="ECO:0000313" key="3">
    <source>
        <dbReference type="EMBL" id="KAI3930986.1"/>
    </source>
</evidence>
<dbReference type="PROSITE" id="PS50089">
    <property type="entry name" value="ZF_RING_2"/>
    <property type="match status" value="1"/>
</dbReference>
<keyword evidence="1" id="KW-0479">Metal-binding</keyword>
<evidence type="ECO:0000259" key="2">
    <source>
        <dbReference type="PROSITE" id="PS50089"/>
    </source>
</evidence>